<evidence type="ECO:0000313" key="3">
    <source>
        <dbReference type="Proteomes" id="UP000462363"/>
    </source>
</evidence>
<organism evidence="2 3">
    <name type="scientific">Clostridium scindens (strain JCM 10418 / VPI 12708)</name>
    <dbReference type="NCBI Taxonomy" id="29347"/>
    <lineage>
        <taxon>Bacteria</taxon>
        <taxon>Bacillati</taxon>
        <taxon>Bacillota</taxon>
        <taxon>Clostridia</taxon>
        <taxon>Lachnospirales</taxon>
        <taxon>Lachnospiraceae</taxon>
    </lineage>
</organism>
<gene>
    <name evidence="2" type="ORF">FYJ37_15855</name>
</gene>
<reference evidence="2 3" key="1">
    <citation type="submission" date="2019-08" db="EMBL/GenBank/DDBJ databases">
        <title>In-depth cultivation of the pig gut microbiome towards novel bacterial diversity and tailored functional studies.</title>
        <authorList>
            <person name="Wylensek D."/>
            <person name="Hitch T.C.A."/>
            <person name="Clavel T."/>
        </authorList>
    </citation>
    <scope>NUCLEOTIDE SEQUENCE [LARGE SCALE GENOMIC DNA]</scope>
    <source>
        <strain evidence="2 3">BL-389-WT-3D</strain>
    </source>
</reference>
<dbReference type="NCBIfam" id="TIGR02937">
    <property type="entry name" value="sigma70-ECF"/>
    <property type="match status" value="1"/>
</dbReference>
<name>A0A844F7U9_CLOSV</name>
<comment type="caution">
    <text evidence="2">The sequence shown here is derived from an EMBL/GenBank/DDBJ whole genome shotgun (WGS) entry which is preliminary data.</text>
</comment>
<dbReference type="InterPro" id="IPR014284">
    <property type="entry name" value="RNA_pol_sigma-70_dom"/>
</dbReference>
<dbReference type="InterPro" id="IPR013325">
    <property type="entry name" value="RNA_pol_sigma_r2"/>
</dbReference>
<proteinExistence type="predicted"/>
<dbReference type="SUPFAM" id="SSF88659">
    <property type="entry name" value="Sigma3 and sigma4 domains of RNA polymerase sigma factors"/>
    <property type="match status" value="1"/>
</dbReference>
<dbReference type="SUPFAM" id="SSF88946">
    <property type="entry name" value="Sigma2 domain of RNA polymerase sigma factors"/>
    <property type="match status" value="1"/>
</dbReference>
<dbReference type="Proteomes" id="UP000462363">
    <property type="component" value="Unassembled WGS sequence"/>
</dbReference>
<dbReference type="GO" id="GO:0006352">
    <property type="term" value="P:DNA-templated transcription initiation"/>
    <property type="evidence" value="ECO:0007669"/>
    <property type="project" value="InterPro"/>
</dbReference>
<dbReference type="InterPro" id="IPR013324">
    <property type="entry name" value="RNA_pol_sigma_r3/r4-like"/>
</dbReference>
<dbReference type="Pfam" id="PF04542">
    <property type="entry name" value="Sigma70_r2"/>
    <property type="match status" value="1"/>
</dbReference>
<dbReference type="GO" id="GO:0003700">
    <property type="term" value="F:DNA-binding transcription factor activity"/>
    <property type="evidence" value="ECO:0007669"/>
    <property type="project" value="InterPro"/>
</dbReference>
<evidence type="ECO:0000259" key="1">
    <source>
        <dbReference type="Pfam" id="PF04542"/>
    </source>
</evidence>
<evidence type="ECO:0000313" key="2">
    <source>
        <dbReference type="EMBL" id="MSS41763.1"/>
    </source>
</evidence>
<accession>A0A844F7U9</accession>
<dbReference type="RefSeq" id="WP_154322846.1">
    <property type="nucleotide sequence ID" value="NZ_CP045695.1"/>
</dbReference>
<dbReference type="Gene3D" id="1.10.1740.10">
    <property type="match status" value="1"/>
</dbReference>
<protein>
    <submittedName>
        <fullName evidence="2">Sigma-70 family RNA polymerase sigma factor</fullName>
    </submittedName>
</protein>
<dbReference type="AlphaFoldDB" id="A0A844F7U9"/>
<sequence length="193" mass="22263">MIIPMTDIERKLTEDHLSIVAKVIQTLTCGCRYVSYDERQDLLQIGNLALCKAAMNYDGNRPFETYAKVVIRNAIYDYWRSLQKERTYTCSMDAIADNETDTSYQQLLADTSSLQNLEQEHNLRSIYEYLQTLQNVNCTTIKKGIQALLLQQNGYTSQEISKHYGVPASHVRAWKSKARKYLQQDATLYTLLS</sequence>
<dbReference type="InterPro" id="IPR007627">
    <property type="entry name" value="RNA_pol_sigma70_r2"/>
</dbReference>
<dbReference type="EMBL" id="VUMB01000049">
    <property type="protein sequence ID" value="MSS41763.1"/>
    <property type="molecule type" value="Genomic_DNA"/>
</dbReference>
<feature type="domain" description="RNA polymerase sigma-70 region 2" evidence="1">
    <location>
        <begin position="16"/>
        <end position="84"/>
    </location>
</feature>